<dbReference type="EMBL" id="JAPZBR010000005">
    <property type="protein sequence ID" value="KAJ5353897.1"/>
    <property type="molecule type" value="Genomic_DNA"/>
</dbReference>
<dbReference type="PROSITE" id="PS50842">
    <property type="entry name" value="EXPANSIN_EG45"/>
    <property type="match status" value="1"/>
</dbReference>
<dbReference type="InterPro" id="IPR051477">
    <property type="entry name" value="Expansin_CellWall"/>
</dbReference>
<dbReference type="PANTHER" id="PTHR31836:SF21">
    <property type="entry name" value="EXPANSIN-LIKE PROTEIN 7"/>
    <property type="match status" value="1"/>
</dbReference>
<protein>
    <submittedName>
        <fullName evidence="5">Expansin-like protein 1</fullName>
    </submittedName>
</protein>
<keyword evidence="1 3" id="KW-0732">Signal</keyword>
<evidence type="ECO:0000256" key="2">
    <source>
        <dbReference type="SAM" id="MobiDB-lite"/>
    </source>
</evidence>
<organism evidence="5 6">
    <name type="scientific">Penicillium brevicompactum</name>
    <dbReference type="NCBI Taxonomy" id="5074"/>
    <lineage>
        <taxon>Eukaryota</taxon>
        <taxon>Fungi</taxon>
        <taxon>Dikarya</taxon>
        <taxon>Ascomycota</taxon>
        <taxon>Pezizomycotina</taxon>
        <taxon>Eurotiomycetes</taxon>
        <taxon>Eurotiomycetidae</taxon>
        <taxon>Eurotiales</taxon>
        <taxon>Aspergillaceae</taxon>
        <taxon>Penicillium</taxon>
    </lineage>
</organism>
<dbReference type="InterPro" id="IPR009009">
    <property type="entry name" value="RlpA-like_DPBB"/>
</dbReference>
<name>A0A9W9R550_PENBR</name>
<dbReference type="InterPro" id="IPR036749">
    <property type="entry name" value="Expansin_CBD_sf"/>
</dbReference>
<evidence type="ECO:0000313" key="5">
    <source>
        <dbReference type="EMBL" id="KAJ5353897.1"/>
    </source>
</evidence>
<dbReference type="Pfam" id="PF03330">
    <property type="entry name" value="DPBB_1"/>
    <property type="match status" value="1"/>
</dbReference>
<dbReference type="PANTHER" id="PTHR31836">
    <property type="match status" value="1"/>
</dbReference>
<dbReference type="SUPFAM" id="SSF50685">
    <property type="entry name" value="Barwin-like endoglucanases"/>
    <property type="match status" value="1"/>
</dbReference>
<evidence type="ECO:0000313" key="6">
    <source>
        <dbReference type="Proteomes" id="UP001148299"/>
    </source>
</evidence>
<dbReference type="NCBIfam" id="NF041144">
    <property type="entry name" value="expansin_EXLX1"/>
    <property type="match status" value="1"/>
</dbReference>
<dbReference type="Gene3D" id="2.40.40.10">
    <property type="entry name" value="RlpA-like domain"/>
    <property type="match status" value="1"/>
</dbReference>
<dbReference type="InterPro" id="IPR007112">
    <property type="entry name" value="Expansin/allergen_DPBB_dom"/>
</dbReference>
<proteinExistence type="predicted"/>
<feature type="domain" description="Expansin-like EG45" evidence="4">
    <location>
        <begin position="229"/>
        <end position="321"/>
    </location>
</feature>
<comment type="caution">
    <text evidence="5">The sequence shown here is derived from an EMBL/GenBank/DDBJ whole genome shotgun (WGS) entry which is preliminary data.</text>
</comment>
<feature type="region of interest" description="Disordered" evidence="2">
    <location>
        <begin position="151"/>
        <end position="219"/>
    </location>
</feature>
<dbReference type="InterPro" id="IPR049818">
    <property type="entry name" value="Expansin_EXLX1-like"/>
</dbReference>
<dbReference type="AlphaFoldDB" id="A0A9W9R550"/>
<reference evidence="5" key="2">
    <citation type="journal article" date="2023" name="IMA Fungus">
        <title>Comparative genomic study of the Penicillium genus elucidates a diverse pangenome and 15 lateral gene transfer events.</title>
        <authorList>
            <person name="Petersen C."/>
            <person name="Sorensen T."/>
            <person name="Nielsen M.R."/>
            <person name="Sondergaard T.E."/>
            <person name="Sorensen J.L."/>
            <person name="Fitzpatrick D.A."/>
            <person name="Frisvad J.C."/>
            <person name="Nielsen K.L."/>
        </authorList>
    </citation>
    <scope>NUCLEOTIDE SEQUENCE</scope>
    <source>
        <strain evidence="5">IBT 35675</strain>
    </source>
</reference>
<dbReference type="Proteomes" id="UP001148299">
    <property type="component" value="Unassembled WGS sequence"/>
</dbReference>
<dbReference type="CDD" id="cd22271">
    <property type="entry name" value="DPBB_EXP_N-like"/>
    <property type="match status" value="1"/>
</dbReference>
<dbReference type="SUPFAM" id="SSF49590">
    <property type="entry name" value="PHL pollen allergen"/>
    <property type="match status" value="1"/>
</dbReference>
<dbReference type="Gene3D" id="2.60.40.760">
    <property type="entry name" value="Expansin, cellulose-binding-like domain"/>
    <property type="match status" value="1"/>
</dbReference>
<feature type="chain" id="PRO_5040813801" evidence="3">
    <location>
        <begin position="20"/>
        <end position="412"/>
    </location>
</feature>
<evidence type="ECO:0000259" key="4">
    <source>
        <dbReference type="PROSITE" id="PS50842"/>
    </source>
</evidence>
<reference evidence="5" key="1">
    <citation type="submission" date="2022-12" db="EMBL/GenBank/DDBJ databases">
        <authorList>
            <person name="Petersen C."/>
        </authorList>
    </citation>
    <scope>NUCLEOTIDE SEQUENCE</scope>
    <source>
        <strain evidence="5">IBT 35675</strain>
    </source>
</reference>
<evidence type="ECO:0000256" key="3">
    <source>
        <dbReference type="SAM" id="SignalP"/>
    </source>
</evidence>
<feature type="signal peptide" evidence="3">
    <location>
        <begin position="1"/>
        <end position="19"/>
    </location>
</feature>
<evidence type="ECO:0000256" key="1">
    <source>
        <dbReference type="ARBA" id="ARBA00022729"/>
    </source>
</evidence>
<accession>A0A9W9R550</accession>
<sequence>MKFLGVASVAAILSATVSAGPLVPRDTCPKGYTQSVYYKTIYFEPSTSAVPESTATPSPTPVILESQTSVEPTLTPSSAAVVTSQAPAVEQVQSSTLSSAVAETSTSESAPIIALLPTSSTESLPAAETTSVVKAVEQTTQPAETTIAPTVKAVEQTTQTAETTTAPAPVAETAEPTTSAAETTAAPVVKAAVQSTSTTSSSSSSTSSSSSSSDSKSGEATFYGGNVSGGTCSFSGYSLPSTLFGTALSLARWDDAANCGRCVSVTGPKGNTVKAMIVDQCPECESNHLDLFQTAFAELSDISAGIIDINWSYVSCDLDGPLKLKNKEGTSAYWFSMQVVNANEAVTALDVSTDGGSSWQSTSRTSYNFFENSSGFGTDSVTVRVTGSSGNTVVVTDVGVSSGVEVTASSNL</sequence>
<feature type="compositionally biased region" description="Low complexity" evidence="2">
    <location>
        <begin position="153"/>
        <end position="215"/>
    </location>
</feature>
<gene>
    <name evidence="5" type="ORF">N7541_006461</name>
</gene>
<keyword evidence="6" id="KW-1185">Reference proteome</keyword>
<dbReference type="InterPro" id="IPR036908">
    <property type="entry name" value="RlpA-like_sf"/>
</dbReference>